<dbReference type="PROSITE" id="PS51625">
    <property type="entry name" value="SAM_MT_TRMB"/>
    <property type="match status" value="1"/>
</dbReference>
<evidence type="ECO:0000256" key="2">
    <source>
        <dbReference type="ARBA" id="ARBA00003015"/>
    </source>
</evidence>
<reference evidence="8 9" key="1">
    <citation type="journal article" date="2012" name="Stand. Genomic Sci.">
        <title>Complete genome sequencing and analysis of Saprospira grandis str. Lewin, a predatory marine bacterium.</title>
        <authorList>
            <person name="Saw J.H."/>
            <person name="Yuryev A."/>
            <person name="Kanbe M."/>
            <person name="Hou S."/>
            <person name="Young A.G."/>
            <person name="Aizawa S."/>
            <person name="Alam M."/>
        </authorList>
    </citation>
    <scope>NUCLEOTIDE SEQUENCE [LARGE SCALE GENOMIC DNA]</scope>
    <source>
        <strain evidence="8 9">Lewin</strain>
    </source>
</reference>
<keyword evidence="4 7" id="KW-0808">Transferase</keyword>
<dbReference type="EC" id="2.1.1.33" evidence="7"/>
<accession>H6LA79</accession>
<evidence type="ECO:0000256" key="7">
    <source>
        <dbReference type="HAMAP-Rule" id="MF_01057"/>
    </source>
</evidence>
<dbReference type="Pfam" id="PF02390">
    <property type="entry name" value="Methyltransf_4"/>
    <property type="match status" value="1"/>
</dbReference>
<feature type="binding site" evidence="7">
    <location>
        <position position="57"/>
    </location>
    <ligand>
        <name>S-adenosyl-L-methionine</name>
        <dbReference type="ChEBI" id="CHEBI:59789"/>
    </ligand>
</feature>
<dbReference type="GO" id="GO:0043527">
    <property type="term" value="C:tRNA methyltransferase complex"/>
    <property type="evidence" value="ECO:0007669"/>
    <property type="project" value="TreeGrafter"/>
</dbReference>
<dbReference type="PANTHER" id="PTHR23417:SF14">
    <property type="entry name" value="PENTACOTRIPEPTIDE-REPEAT REGION OF PRORP DOMAIN-CONTAINING PROTEIN"/>
    <property type="match status" value="1"/>
</dbReference>
<dbReference type="NCBIfam" id="NF001080">
    <property type="entry name" value="PRK00121.2-2"/>
    <property type="match status" value="1"/>
</dbReference>
<keyword evidence="3 7" id="KW-0489">Methyltransferase</keyword>
<sequence>MGRNKKLQKFAELHELPNVYLNFGVNSPIIELPNGEKQDMRGQWKKQLGSDKPLVLELACGKGEYSLGLGQMYPDSNFMGMDLKGNRIWTGAKKALEQGLDNVFFLRAQIDFIESFFAPEEVDEIWITFADPQAKKPRKRLTSPLFLSRYRNILKKGGKIHLKTDSPLLYEFTLEQIEEQGLPLEFAHDDIYSLAEQDPNWGITTYYEQLHRGKGATIKYARFRLD</sequence>
<gene>
    <name evidence="7 8" type="primary">trmB</name>
    <name evidence="8" type="ordered locus">SGRA_2819</name>
</gene>
<dbReference type="InterPro" id="IPR055361">
    <property type="entry name" value="tRNA_methyltr_TrmB_bact"/>
</dbReference>
<dbReference type="STRING" id="984262.SGRA_2819"/>
<dbReference type="InterPro" id="IPR003358">
    <property type="entry name" value="tRNA_(Gua-N-7)_MeTrfase_Trmb"/>
</dbReference>
<comment type="function">
    <text evidence="2 7">Catalyzes the formation of N(7)-methylguanine at position 46 (m7G46) in tRNA.</text>
</comment>
<protein>
    <recommendedName>
        <fullName evidence="7">tRNA (guanine-N(7)-)-methyltransferase</fullName>
        <ecNumber evidence="7">2.1.1.33</ecNumber>
    </recommendedName>
    <alternativeName>
        <fullName evidence="7">tRNA (guanine(46)-N(7))-methyltransferase</fullName>
    </alternativeName>
    <alternativeName>
        <fullName evidence="7">tRNA(m7G46)-methyltransferase</fullName>
    </alternativeName>
</protein>
<keyword evidence="5 7" id="KW-0949">S-adenosyl-L-methionine</keyword>
<dbReference type="Gene3D" id="3.40.50.150">
    <property type="entry name" value="Vaccinia Virus protein VP39"/>
    <property type="match status" value="1"/>
</dbReference>
<comment type="similarity">
    <text evidence="7">Belongs to the class I-like SAM-binding methyltransferase superfamily. TrmB family.</text>
</comment>
<dbReference type="UniPathway" id="UPA00989"/>
<dbReference type="eggNOG" id="COG0220">
    <property type="taxonomic scope" value="Bacteria"/>
</dbReference>
<organism evidence="8 9">
    <name type="scientific">Saprospira grandis (strain Lewin)</name>
    <dbReference type="NCBI Taxonomy" id="984262"/>
    <lineage>
        <taxon>Bacteria</taxon>
        <taxon>Pseudomonadati</taxon>
        <taxon>Bacteroidota</taxon>
        <taxon>Saprospiria</taxon>
        <taxon>Saprospirales</taxon>
        <taxon>Saprospiraceae</taxon>
        <taxon>Saprospira</taxon>
    </lineage>
</organism>
<dbReference type="Proteomes" id="UP000007519">
    <property type="component" value="Chromosome"/>
</dbReference>
<dbReference type="OrthoDB" id="9802090at2"/>
<evidence type="ECO:0000256" key="6">
    <source>
        <dbReference type="ARBA" id="ARBA00022694"/>
    </source>
</evidence>
<dbReference type="PANTHER" id="PTHR23417">
    <property type="entry name" value="3-DEOXY-D-MANNO-OCTULOSONIC-ACID TRANSFERASE/TRNA GUANINE-N 7 - -METHYLTRANSFERASE"/>
    <property type="match status" value="1"/>
</dbReference>
<dbReference type="InterPro" id="IPR029063">
    <property type="entry name" value="SAM-dependent_MTases_sf"/>
</dbReference>
<evidence type="ECO:0000313" key="8">
    <source>
        <dbReference type="EMBL" id="AFC25547.1"/>
    </source>
</evidence>
<dbReference type="HOGENOM" id="CLU_050910_2_2_10"/>
<feature type="binding site" evidence="7">
    <location>
        <position position="82"/>
    </location>
    <ligand>
        <name>S-adenosyl-L-methionine</name>
        <dbReference type="ChEBI" id="CHEBI:59789"/>
    </ligand>
</feature>
<feature type="binding site" evidence="7">
    <location>
        <position position="135"/>
    </location>
    <ligand>
        <name>substrate</name>
    </ligand>
</feature>
<comment type="caution">
    <text evidence="7">Lacks conserved residue(s) required for the propagation of feature annotation.</text>
</comment>
<dbReference type="AlphaFoldDB" id="H6LA79"/>
<dbReference type="CDD" id="cd02440">
    <property type="entry name" value="AdoMet_MTases"/>
    <property type="match status" value="1"/>
</dbReference>
<dbReference type="EMBL" id="CP002831">
    <property type="protein sequence ID" value="AFC25547.1"/>
    <property type="molecule type" value="Genomic_DNA"/>
</dbReference>
<comment type="catalytic activity">
    <reaction evidence="1 7">
        <text>guanosine(46) in tRNA + S-adenosyl-L-methionine = N(7)-methylguanosine(46) in tRNA + S-adenosyl-L-homocysteine</text>
        <dbReference type="Rhea" id="RHEA:42708"/>
        <dbReference type="Rhea" id="RHEA-COMP:10188"/>
        <dbReference type="Rhea" id="RHEA-COMP:10189"/>
        <dbReference type="ChEBI" id="CHEBI:57856"/>
        <dbReference type="ChEBI" id="CHEBI:59789"/>
        <dbReference type="ChEBI" id="CHEBI:74269"/>
        <dbReference type="ChEBI" id="CHEBI:74480"/>
        <dbReference type="EC" id="2.1.1.33"/>
    </reaction>
</comment>
<feature type="binding site" evidence="7">
    <location>
        <position position="131"/>
    </location>
    <ligand>
        <name>S-adenosyl-L-methionine</name>
        <dbReference type="ChEBI" id="CHEBI:59789"/>
    </ligand>
</feature>
<evidence type="ECO:0000256" key="5">
    <source>
        <dbReference type="ARBA" id="ARBA00022691"/>
    </source>
</evidence>
<dbReference type="RefSeq" id="WP_015693150.1">
    <property type="nucleotide sequence ID" value="NC_016940.1"/>
</dbReference>
<keyword evidence="9" id="KW-1185">Reference proteome</keyword>
<dbReference type="HAMAP" id="MF_01057">
    <property type="entry name" value="tRNA_methyltr_TrmB"/>
    <property type="match status" value="1"/>
</dbReference>
<comment type="pathway">
    <text evidence="7">tRNA modification; N(7)-methylguanine-tRNA biosynthesis.</text>
</comment>
<evidence type="ECO:0000256" key="4">
    <source>
        <dbReference type="ARBA" id="ARBA00022679"/>
    </source>
</evidence>
<dbReference type="SUPFAM" id="SSF53335">
    <property type="entry name" value="S-adenosyl-L-methionine-dependent methyltransferases"/>
    <property type="match status" value="1"/>
</dbReference>
<evidence type="ECO:0000256" key="3">
    <source>
        <dbReference type="ARBA" id="ARBA00022603"/>
    </source>
</evidence>
<evidence type="ECO:0000313" key="9">
    <source>
        <dbReference type="Proteomes" id="UP000007519"/>
    </source>
</evidence>
<dbReference type="KEGG" id="sgn:SGRA_2819"/>
<evidence type="ECO:0000256" key="1">
    <source>
        <dbReference type="ARBA" id="ARBA00000142"/>
    </source>
</evidence>
<keyword evidence="6 7" id="KW-0819">tRNA processing</keyword>
<feature type="binding site" evidence="7">
    <location>
        <begin position="205"/>
        <end position="208"/>
    </location>
    <ligand>
        <name>substrate</name>
    </ligand>
</feature>
<feature type="binding site" evidence="7">
    <location>
        <position position="165"/>
    </location>
    <ligand>
        <name>substrate</name>
    </ligand>
</feature>
<dbReference type="GO" id="GO:0008176">
    <property type="term" value="F:tRNA (guanine(46)-N7)-methyltransferase activity"/>
    <property type="evidence" value="ECO:0007669"/>
    <property type="project" value="UniProtKB-UniRule"/>
</dbReference>
<name>H6LA79_SAPGL</name>
<proteinExistence type="inferred from homology"/>